<accession>A0A1D9P568</accession>
<dbReference type="RefSeq" id="WP_071177082.1">
    <property type="nucleotide sequence ID" value="NZ_CP017831.1"/>
</dbReference>
<evidence type="ECO:0000313" key="1">
    <source>
        <dbReference type="EMBL" id="AOZ97484.1"/>
    </source>
</evidence>
<organism evidence="1 2">
    <name type="scientific">Butyrivibrio hungatei</name>
    <dbReference type="NCBI Taxonomy" id="185008"/>
    <lineage>
        <taxon>Bacteria</taxon>
        <taxon>Bacillati</taxon>
        <taxon>Bacillota</taxon>
        <taxon>Clostridia</taxon>
        <taxon>Lachnospirales</taxon>
        <taxon>Lachnospiraceae</taxon>
        <taxon>Butyrivibrio</taxon>
    </lineage>
</organism>
<proteinExistence type="predicted"/>
<evidence type="ECO:0000313" key="2">
    <source>
        <dbReference type="Proteomes" id="UP000179284"/>
    </source>
</evidence>
<reference evidence="2" key="1">
    <citation type="submission" date="2016-10" db="EMBL/GenBank/DDBJ databases">
        <title>The complete genome sequence of the rumen bacterium Butyrivibrio hungatei MB2003.</title>
        <authorList>
            <person name="Palevich N."/>
            <person name="Kelly W.J."/>
            <person name="Leahy S.C."/>
            <person name="Altermann E."/>
            <person name="Rakonjac J."/>
            <person name="Attwood G.T."/>
        </authorList>
    </citation>
    <scope>NUCLEOTIDE SEQUENCE [LARGE SCALE GENOMIC DNA]</scope>
    <source>
        <strain evidence="2">MB2003</strain>
    </source>
</reference>
<protein>
    <recommendedName>
        <fullName evidence="3">Flagellar operon protein TIGR03826</fullName>
    </recommendedName>
</protein>
<dbReference type="AlphaFoldDB" id="A0A1D9P568"/>
<dbReference type="OrthoDB" id="1739831at2"/>
<name>A0A1D9P568_9FIRM</name>
<evidence type="ECO:0008006" key="3">
    <source>
        <dbReference type="Google" id="ProtNLM"/>
    </source>
</evidence>
<dbReference type="KEGG" id="bhu:bhn_I2452"/>
<dbReference type="Proteomes" id="UP000179284">
    <property type="component" value="Chromosome I"/>
</dbReference>
<keyword evidence="2" id="KW-1185">Reference proteome</keyword>
<sequence length="136" mass="15451">MNIRNCSRCGKMFNYIGGQMICEPCKKALEEDFQNVKKYIEENPHADIKQIAEDNGVTTKQIQQWIREERLMFSEGSPIALQCEKCGEPILTGRFCAKCKGTMANNLTNTFAKPQPAVQQQPVKKETKAGMRFLDT</sequence>
<dbReference type="EMBL" id="CP017831">
    <property type="protein sequence ID" value="AOZ97484.1"/>
    <property type="molecule type" value="Genomic_DNA"/>
</dbReference>
<gene>
    <name evidence="1" type="ORF">bhn_I2452</name>
</gene>